<feature type="domain" description="TF-B3" evidence="7">
    <location>
        <begin position="15"/>
        <end position="104"/>
    </location>
</feature>
<accession>A0AAU9SBS8</accession>
<dbReference type="InterPro" id="IPR003340">
    <property type="entry name" value="B3_DNA-bd"/>
</dbReference>
<evidence type="ECO:0000256" key="1">
    <source>
        <dbReference type="ARBA" id="ARBA00004123"/>
    </source>
</evidence>
<dbReference type="SUPFAM" id="SSF101936">
    <property type="entry name" value="DNA-binding pseudobarrel domain"/>
    <property type="match status" value="1"/>
</dbReference>
<keyword evidence="4" id="KW-0238">DNA-binding</keyword>
<dbReference type="Gene3D" id="2.40.330.10">
    <property type="entry name" value="DNA-binding pseudobarrel domain"/>
    <property type="match status" value="1"/>
</dbReference>
<dbReference type="AlphaFoldDB" id="A0AAU9SBS8"/>
<dbReference type="GO" id="GO:0003677">
    <property type="term" value="F:DNA binding"/>
    <property type="evidence" value="ECO:0007669"/>
    <property type="project" value="UniProtKB-KW"/>
</dbReference>
<gene>
    <name evidence="8" type="ORF">TAV2_LOCUS13129</name>
</gene>
<reference evidence="8 9" key="1">
    <citation type="submission" date="2022-03" db="EMBL/GenBank/DDBJ databases">
        <authorList>
            <person name="Nunn A."/>
            <person name="Chopra R."/>
            <person name="Nunn A."/>
            <person name="Contreras Garrido A."/>
        </authorList>
    </citation>
    <scope>NUCLEOTIDE SEQUENCE [LARGE SCALE GENOMIC DNA]</scope>
</reference>
<evidence type="ECO:0000259" key="7">
    <source>
        <dbReference type="SMART" id="SM01019"/>
    </source>
</evidence>
<evidence type="ECO:0000313" key="8">
    <source>
        <dbReference type="EMBL" id="CAH2061211.1"/>
    </source>
</evidence>
<comment type="subcellular location">
    <subcellularLocation>
        <location evidence="1">Nucleus</location>
    </subcellularLocation>
</comment>
<proteinExistence type="predicted"/>
<keyword evidence="2" id="KW-0677">Repeat</keyword>
<dbReference type="PANTHER" id="PTHR31674">
    <property type="entry name" value="B3 DOMAIN-CONTAINING PROTEIN REM-LIKE 3-RELATED"/>
    <property type="match status" value="1"/>
</dbReference>
<evidence type="ECO:0000256" key="5">
    <source>
        <dbReference type="ARBA" id="ARBA00023163"/>
    </source>
</evidence>
<dbReference type="Proteomes" id="UP000836841">
    <property type="component" value="Chromosome 4"/>
</dbReference>
<feature type="non-terminal residue" evidence="8">
    <location>
        <position position="1"/>
    </location>
</feature>
<protein>
    <recommendedName>
        <fullName evidence="7">TF-B3 domain-containing protein</fullName>
    </recommendedName>
</protein>
<dbReference type="PANTHER" id="PTHR31674:SF62">
    <property type="entry name" value="B3 DOMAIN-CONTAINING PROTEIN REM14-RELATED"/>
    <property type="match status" value="1"/>
</dbReference>
<evidence type="ECO:0000313" key="9">
    <source>
        <dbReference type="Proteomes" id="UP000836841"/>
    </source>
</evidence>
<name>A0AAU9SBS8_THLAR</name>
<keyword evidence="5" id="KW-0804">Transcription</keyword>
<keyword evidence="6" id="KW-0539">Nucleus</keyword>
<evidence type="ECO:0000256" key="2">
    <source>
        <dbReference type="ARBA" id="ARBA00022737"/>
    </source>
</evidence>
<dbReference type="EMBL" id="OU466860">
    <property type="protein sequence ID" value="CAH2061211.1"/>
    <property type="molecule type" value="Genomic_DNA"/>
</dbReference>
<dbReference type="SMART" id="SM01019">
    <property type="entry name" value="B3"/>
    <property type="match status" value="1"/>
</dbReference>
<dbReference type="InterPro" id="IPR015300">
    <property type="entry name" value="DNA-bd_pseudobarrel_sf"/>
</dbReference>
<organism evidence="8 9">
    <name type="scientific">Thlaspi arvense</name>
    <name type="common">Field penny-cress</name>
    <dbReference type="NCBI Taxonomy" id="13288"/>
    <lineage>
        <taxon>Eukaryota</taxon>
        <taxon>Viridiplantae</taxon>
        <taxon>Streptophyta</taxon>
        <taxon>Embryophyta</taxon>
        <taxon>Tracheophyta</taxon>
        <taxon>Spermatophyta</taxon>
        <taxon>Magnoliopsida</taxon>
        <taxon>eudicotyledons</taxon>
        <taxon>Gunneridae</taxon>
        <taxon>Pentapetalae</taxon>
        <taxon>rosids</taxon>
        <taxon>malvids</taxon>
        <taxon>Brassicales</taxon>
        <taxon>Brassicaceae</taxon>
        <taxon>Thlaspideae</taxon>
        <taxon>Thlaspi</taxon>
    </lineage>
</organism>
<sequence length="178" mass="21030">SSKDLELLRMANKHFFQPLLPGFHSHLTIPVAFFSNYMKGRNEQKKTTAKLRSDASKITWEVKIEDGRRLTDVCSRTHDLRIGDIVIFRQEKDMAFHVTFMGPSCCEIQYEPCVDDENKLGELIYSSFEYFQVEIFGNSKEDESEKESRKRQILLVLWLKSRMRAYVTTNWYYLLVKI</sequence>
<keyword evidence="3" id="KW-0805">Transcription regulation</keyword>
<keyword evidence="9" id="KW-1185">Reference proteome</keyword>
<evidence type="ECO:0000256" key="3">
    <source>
        <dbReference type="ARBA" id="ARBA00023015"/>
    </source>
</evidence>
<dbReference type="InterPro" id="IPR039218">
    <property type="entry name" value="REM_fam"/>
</dbReference>
<evidence type="ECO:0000256" key="4">
    <source>
        <dbReference type="ARBA" id="ARBA00023125"/>
    </source>
</evidence>
<evidence type="ECO:0000256" key="6">
    <source>
        <dbReference type="ARBA" id="ARBA00023242"/>
    </source>
</evidence>
<dbReference type="GO" id="GO:0005634">
    <property type="term" value="C:nucleus"/>
    <property type="evidence" value="ECO:0007669"/>
    <property type="project" value="UniProtKB-SubCell"/>
</dbReference>
<dbReference type="FunFam" id="2.40.330.10:FF:000009">
    <property type="entry name" value="Transcriptional factor B3 family protein"/>
    <property type="match status" value="1"/>
</dbReference>
<dbReference type="CDD" id="cd10017">
    <property type="entry name" value="B3_DNA"/>
    <property type="match status" value="1"/>
</dbReference>